<comment type="similarity">
    <text evidence="1">Belongs to the DDAH family.</text>
</comment>
<evidence type="ECO:0000256" key="1">
    <source>
        <dbReference type="ARBA" id="ARBA00008532"/>
    </source>
</evidence>
<dbReference type="EMBL" id="JACHXV010000007">
    <property type="protein sequence ID" value="MBB3174336.1"/>
    <property type="molecule type" value="Genomic_DNA"/>
</dbReference>
<evidence type="ECO:0000256" key="2">
    <source>
        <dbReference type="ARBA" id="ARBA00022801"/>
    </source>
</evidence>
<dbReference type="Proteomes" id="UP000557688">
    <property type="component" value="Unassembled WGS sequence"/>
</dbReference>
<keyword evidence="6" id="KW-1185">Reference proteome</keyword>
<dbReference type="EMBL" id="JABXXQ010000060">
    <property type="protein sequence ID" value="NVN29710.1"/>
    <property type="molecule type" value="Genomic_DNA"/>
</dbReference>
<comment type="caution">
    <text evidence="4">The sequence shown here is derived from an EMBL/GenBank/DDBJ whole genome shotgun (WGS) entry which is preliminary data.</text>
</comment>
<sequence>MTASPLIMMVDPAHYEVSYQINPWMEPGTWAADSQANGERARASFAALRSALTGAGARVTTVAGIAGLPDMVFPANAAVVLDRRVLVARFAWPQRQGETDAFVETFAALARHNIIEEVATFPEDSVHEGAGDAIWDQRRRFFWAGHGQRTNLAGVHAVEDFFRQKTVRLELATPDYYHLDTCFCPLSGGHVLYYPKAFTEEGLRTIEAHVAPEQRIVASDEDAAALCVNAVNLGRTVVMAKAPPALRARLEAAGYEVREVDLGPFILSGGAAYCMTLRLDRSSDPA</sequence>
<dbReference type="GO" id="GO:0045429">
    <property type="term" value="P:positive regulation of nitric oxide biosynthetic process"/>
    <property type="evidence" value="ECO:0007669"/>
    <property type="project" value="TreeGrafter"/>
</dbReference>
<proteinExistence type="inferred from homology"/>
<dbReference type="Proteomes" id="UP000565205">
    <property type="component" value="Unassembled WGS sequence"/>
</dbReference>
<keyword evidence="2 4" id="KW-0378">Hydrolase</keyword>
<dbReference type="AlphaFoldDB" id="A0A839UX33"/>
<name>A0A839UX33_9PROT</name>
<dbReference type="Pfam" id="PF19420">
    <property type="entry name" value="DDAH_eukar"/>
    <property type="match status" value="1"/>
</dbReference>
<dbReference type="GO" id="GO:0006525">
    <property type="term" value="P:arginine metabolic process"/>
    <property type="evidence" value="ECO:0007669"/>
    <property type="project" value="TreeGrafter"/>
</dbReference>
<reference evidence="4 6" key="2">
    <citation type="submission" date="2020-08" db="EMBL/GenBank/DDBJ databases">
        <title>Genomic Encyclopedia of Type Strains, Phase III (KMG-III): the genomes of soil and plant-associated and newly described type strains.</title>
        <authorList>
            <person name="Whitman W."/>
        </authorList>
    </citation>
    <scope>NUCLEOTIDE SEQUENCE [LARGE SCALE GENOMIC DNA]</scope>
    <source>
        <strain evidence="4 6">CECT 8088</strain>
    </source>
</reference>
<accession>A0A839UX33</accession>
<feature type="active site" description="Proton donor" evidence="3">
    <location>
        <position position="178"/>
    </location>
</feature>
<keyword evidence="5" id="KW-0808">Transferase</keyword>
<evidence type="ECO:0000313" key="7">
    <source>
        <dbReference type="Proteomes" id="UP000565205"/>
    </source>
</evidence>
<gene>
    <name evidence="4" type="ORF">FHR90_002177</name>
    <name evidence="5" type="ORF">HUK83_05075</name>
</gene>
<dbReference type="RefSeq" id="WP_176622631.1">
    <property type="nucleotide sequence ID" value="NZ_JABXXQ010000060.1"/>
</dbReference>
<dbReference type="GO" id="GO:0000052">
    <property type="term" value="P:citrulline metabolic process"/>
    <property type="evidence" value="ECO:0007669"/>
    <property type="project" value="TreeGrafter"/>
</dbReference>
<dbReference type="GO" id="GO:0016403">
    <property type="term" value="F:dimethylargininase activity"/>
    <property type="evidence" value="ECO:0007669"/>
    <property type="project" value="TreeGrafter"/>
</dbReference>
<dbReference type="Gene3D" id="3.75.10.10">
    <property type="entry name" value="L-arginine/glycine Amidinotransferase, Chain A"/>
    <property type="match status" value="1"/>
</dbReference>
<evidence type="ECO:0000313" key="6">
    <source>
        <dbReference type="Proteomes" id="UP000557688"/>
    </source>
</evidence>
<evidence type="ECO:0000313" key="5">
    <source>
        <dbReference type="EMBL" id="NVN29710.1"/>
    </source>
</evidence>
<organism evidence="4 6">
    <name type="scientific">Endobacter medicaginis</name>
    <dbReference type="NCBI Taxonomy" id="1181271"/>
    <lineage>
        <taxon>Bacteria</taxon>
        <taxon>Pseudomonadati</taxon>
        <taxon>Pseudomonadota</taxon>
        <taxon>Alphaproteobacteria</taxon>
        <taxon>Acetobacterales</taxon>
        <taxon>Acetobacteraceae</taxon>
        <taxon>Endobacter</taxon>
    </lineage>
</organism>
<evidence type="ECO:0000256" key="3">
    <source>
        <dbReference type="PIRSR" id="PIRSR633199-1"/>
    </source>
</evidence>
<protein>
    <submittedName>
        <fullName evidence="5">Amidinotransferase</fullName>
    </submittedName>
    <submittedName>
        <fullName evidence="4">N-dimethylarginine dimethylaminohydrolase</fullName>
    </submittedName>
</protein>
<reference evidence="5 7" key="1">
    <citation type="submission" date="2020-06" db="EMBL/GenBank/DDBJ databases">
        <title>Description of novel acetic acid bacteria.</title>
        <authorList>
            <person name="Sombolestani A."/>
        </authorList>
    </citation>
    <scope>NUCLEOTIDE SEQUENCE [LARGE SCALE GENOMIC DNA]</scope>
    <source>
        <strain evidence="5 7">LMG 26838</strain>
    </source>
</reference>
<dbReference type="GO" id="GO:0016597">
    <property type="term" value="F:amino acid binding"/>
    <property type="evidence" value="ECO:0007669"/>
    <property type="project" value="TreeGrafter"/>
</dbReference>
<dbReference type="SUPFAM" id="SSF55909">
    <property type="entry name" value="Pentein"/>
    <property type="match status" value="1"/>
</dbReference>
<feature type="active site" description="Nucleophile" evidence="3">
    <location>
        <position position="274"/>
    </location>
</feature>
<evidence type="ECO:0000313" key="4">
    <source>
        <dbReference type="EMBL" id="MBB3174336.1"/>
    </source>
</evidence>
<dbReference type="InterPro" id="IPR033199">
    <property type="entry name" value="DDAH-like"/>
</dbReference>
<dbReference type="PANTHER" id="PTHR12737">
    <property type="entry name" value="DIMETHYLARGININE DIMETHYLAMINOHYDROLASE"/>
    <property type="match status" value="1"/>
</dbReference>
<dbReference type="GO" id="GO:0016740">
    <property type="term" value="F:transferase activity"/>
    <property type="evidence" value="ECO:0007669"/>
    <property type="project" value="UniProtKB-KW"/>
</dbReference>
<dbReference type="PANTHER" id="PTHR12737:SF9">
    <property type="entry name" value="DIMETHYLARGININASE"/>
    <property type="match status" value="1"/>
</dbReference>